<keyword evidence="7" id="KW-1185">Reference proteome</keyword>
<dbReference type="Gene3D" id="3.40.50.720">
    <property type="entry name" value="NAD(P)-binding Rossmann-like Domain"/>
    <property type="match status" value="1"/>
</dbReference>
<evidence type="ECO:0000256" key="1">
    <source>
        <dbReference type="ARBA" id="ARBA00012962"/>
    </source>
</evidence>
<dbReference type="InterPro" id="IPR013708">
    <property type="entry name" value="Shikimate_DH-bd_N"/>
</dbReference>
<proteinExistence type="predicted"/>
<name>A0ABP9D208_9ACTN</name>
<dbReference type="InterPro" id="IPR046346">
    <property type="entry name" value="Aminoacid_DH-like_N_sf"/>
</dbReference>
<dbReference type="InterPro" id="IPR006151">
    <property type="entry name" value="Shikm_DH/Glu-tRNA_Rdtase"/>
</dbReference>
<gene>
    <name evidence="6" type="ORF">GCM10023353_33580</name>
</gene>
<feature type="domain" description="SDH C-terminal" evidence="5">
    <location>
        <begin position="265"/>
        <end position="286"/>
    </location>
</feature>
<feature type="domain" description="Quinate/shikimate 5-dehydrogenase/glutamyl-tRNA reductase" evidence="3">
    <location>
        <begin position="131"/>
        <end position="185"/>
    </location>
</feature>
<dbReference type="Pfam" id="PF08501">
    <property type="entry name" value="Shikimate_dh_N"/>
    <property type="match status" value="1"/>
</dbReference>
<dbReference type="Gene3D" id="3.40.50.10860">
    <property type="entry name" value="Leucine Dehydrogenase, chain A, domain 1"/>
    <property type="match status" value="1"/>
</dbReference>
<dbReference type="InterPro" id="IPR022893">
    <property type="entry name" value="Shikimate_DH_fam"/>
</dbReference>
<dbReference type="Proteomes" id="UP001500839">
    <property type="component" value="Unassembled WGS sequence"/>
</dbReference>
<dbReference type="CDD" id="cd01065">
    <property type="entry name" value="NAD_bind_Shikimate_DH"/>
    <property type="match status" value="1"/>
</dbReference>
<dbReference type="InterPro" id="IPR036291">
    <property type="entry name" value="NAD(P)-bd_dom_sf"/>
</dbReference>
<sequence length="293" mass="30414">MSGPHDPSRPHAALPAADPGVHRLDRHTRLCMSLAARPSDVGTRFHNFLYAELGLNFVYKAFTTGDLAGAVTGIRALGIRGCGVSMPYKQDVLPMLDAVDASAAAIGAVNTIVNDGGRLTGYNTDVIAVQSLLPDGAGRSALVAGSGGMASAVVAALRRAGFDDVVIAARNEETGRALAGRFSARWIPECGGHRADVLVNATPIGMAGAADGATATPDPAFPRAAVSGAHTVVDVVALPPRTPLIALAERLGVGTVTGDAVMALQAAEQFRLYTGIRPDEEQVRRAREYSRRT</sequence>
<evidence type="ECO:0000256" key="2">
    <source>
        <dbReference type="ARBA" id="ARBA00049442"/>
    </source>
</evidence>
<reference evidence="7" key="1">
    <citation type="journal article" date="2019" name="Int. J. Syst. Evol. Microbiol.">
        <title>The Global Catalogue of Microorganisms (GCM) 10K type strain sequencing project: providing services to taxonomists for standard genome sequencing and annotation.</title>
        <authorList>
            <consortium name="The Broad Institute Genomics Platform"/>
            <consortium name="The Broad Institute Genome Sequencing Center for Infectious Disease"/>
            <person name="Wu L."/>
            <person name="Ma J."/>
        </authorList>
    </citation>
    <scope>NUCLEOTIDE SEQUENCE [LARGE SCALE GENOMIC DNA]</scope>
    <source>
        <strain evidence="7">JCM 18542</strain>
    </source>
</reference>
<dbReference type="SUPFAM" id="SSF53223">
    <property type="entry name" value="Aminoacid dehydrogenase-like, N-terminal domain"/>
    <property type="match status" value="1"/>
</dbReference>
<dbReference type="PANTHER" id="PTHR21089:SF9">
    <property type="entry name" value="SHIKIMATE DEHYDROGENASE-LIKE PROTEIN HI_0607"/>
    <property type="match status" value="1"/>
</dbReference>
<evidence type="ECO:0000313" key="6">
    <source>
        <dbReference type="EMBL" id="GAA4822391.1"/>
    </source>
</evidence>
<dbReference type="SUPFAM" id="SSF51735">
    <property type="entry name" value="NAD(P)-binding Rossmann-fold domains"/>
    <property type="match status" value="1"/>
</dbReference>
<dbReference type="Pfam" id="PF18317">
    <property type="entry name" value="SDH_C"/>
    <property type="match status" value="1"/>
</dbReference>
<protein>
    <recommendedName>
        <fullName evidence="1">shikimate dehydrogenase (NADP(+))</fullName>
        <ecNumber evidence="1">1.1.1.25</ecNumber>
    </recommendedName>
</protein>
<accession>A0ABP9D208</accession>
<evidence type="ECO:0000259" key="4">
    <source>
        <dbReference type="Pfam" id="PF08501"/>
    </source>
</evidence>
<dbReference type="EMBL" id="BAABKQ010000001">
    <property type="protein sequence ID" value="GAA4822391.1"/>
    <property type="molecule type" value="Genomic_DNA"/>
</dbReference>
<dbReference type="PANTHER" id="PTHR21089">
    <property type="entry name" value="SHIKIMATE DEHYDROGENASE"/>
    <property type="match status" value="1"/>
</dbReference>
<evidence type="ECO:0000313" key="7">
    <source>
        <dbReference type="Proteomes" id="UP001500839"/>
    </source>
</evidence>
<organism evidence="6 7">
    <name type="scientific">Tomitella cavernea</name>
    <dbReference type="NCBI Taxonomy" id="1387982"/>
    <lineage>
        <taxon>Bacteria</taxon>
        <taxon>Bacillati</taxon>
        <taxon>Actinomycetota</taxon>
        <taxon>Actinomycetes</taxon>
        <taxon>Mycobacteriales</taxon>
        <taxon>Tomitella</taxon>
    </lineage>
</organism>
<evidence type="ECO:0000259" key="3">
    <source>
        <dbReference type="Pfam" id="PF01488"/>
    </source>
</evidence>
<dbReference type="NCBIfam" id="NF009202">
    <property type="entry name" value="PRK12550.1"/>
    <property type="match status" value="1"/>
</dbReference>
<feature type="domain" description="Shikimate dehydrogenase substrate binding N-terminal" evidence="4">
    <location>
        <begin position="45"/>
        <end position="112"/>
    </location>
</feature>
<dbReference type="EC" id="1.1.1.25" evidence="1"/>
<dbReference type="InterPro" id="IPR041121">
    <property type="entry name" value="SDH_C"/>
</dbReference>
<comment type="catalytic activity">
    <reaction evidence="2">
        <text>shikimate + NADP(+) = 3-dehydroshikimate + NADPH + H(+)</text>
        <dbReference type="Rhea" id="RHEA:17737"/>
        <dbReference type="ChEBI" id="CHEBI:15378"/>
        <dbReference type="ChEBI" id="CHEBI:16630"/>
        <dbReference type="ChEBI" id="CHEBI:36208"/>
        <dbReference type="ChEBI" id="CHEBI:57783"/>
        <dbReference type="ChEBI" id="CHEBI:58349"/>
        <dbReference type="EC" id="1.1.1.25"/>
    </reaction>
</comment>
<evidence type="ECO:0000259" key="5">
    <source>
        <dbReference type="Pfam" id="PF18317"/>
    </source>
</evidence>
<dbReference type="Pfam" id="PF01488">
    <property type="entry name" value="Shikimate_DH"/>
    <property type="match status" value="1"/>
</dbReference>
<comment type="caution">
    <text evidence="6">The sequence shown here is derived from an EMBL/GenBank/DDBJ whole genome shotgun (WGS) entry which is preliminary data.</text>
</comment>